<keyword evidence="1" id="KW-1133">Transmembrane helix</keyword>
<feature type="transmembrane region" description="Helical" evidence="1">
    <location>
        <begin position="88"/>
        <end position="107"/>
    </location>
</feature>
<keyword evidence="1" id="KW-0472">Membrane</keyword>
<comment type="caution">
    <text evidence="3">The sequence shown here is derived from an EMBL/GenBank/DDBJ whole genome shotgun (WGS) entry which is preliminary data.</text>
</comment>
<sequence length="399" mass="45157">MQILYISALSSERLIQSIYEKTGTNPGFAVQKFSRLLVKGLDANGCQTIAFTNPPVVRGVTSKLLVCLGKEEEKGVKYKYIPFINLPILKHLCVMFYSFFYVLFWGLRNRKEKAIVCDVLSVSACMGALLATKLNRIQSVGVVTDIYGQMVASEKSMFASFVSRCANAIHDVYIKNFNKYILLTEAMTHLVNPKKRPFMVMEALCDSELSKEPFKPLQKVQPRTVIYAGGLFEKYGLKMLVEGFIQANVDNAKLVLYGDGPYVKELKEVCKKYSQVEYRGVAPNEVVMTEELKASLLVNPRFSTEELTKYSFPSKNMEFMASGTPLLTTKLPGMPKEYHPYVFLFEEETIEGYAAAISKVLSRSEHDLIEFGKKGREFVLNQKNNIFQGKRICNFINPN</sequence>
<name>J9GF80_9ZZZZ</name>
<dbReference type="SUPFAM" id="SSF53756">
    <property type="entry name" value="UDP-Glycosyltransferase/glycogen phosphorylase"/>
    <property type="match status" value="1"/>
</dbReference>
<gene>
    <name evidence="3" type="ORF">EVA_05874</name>
</gene>
<dbReference type="EMBL" id="AMCI01001292">
    <property type="protein sequence ID" value="EJX06017.1"/>
    <property type="molecule type" value="Genomic_DNA"/>
</dbReference>
<protein>
    <submittedName>
        <fullName evidence="3">Glycosyl transferase group 1</fullName>
        <ecNumber evidence="3">2.4.-.-</ecNumber>
    </submittedName>
</protein>
<dbReference type="InterPro" id="IPR050194">
    <property type="entry name" value="Glycosyltransferase_grp1"/>
</dbReference>
<proteinExistence type="predicted"/>
<reference evidence="3" key="1">
    <citation type="journal article" date="2012" name="PLoS ONE">
        <title>Gene sets for utilization of primary and secondary nutrition supplies in the distal gut of endangered iberian lynx.</title>
        <authorList>
            <person name="Alcaide M."/>
            <person name="Messina E."/>
            <person name="Richter M."/>
            <person name="Bargiela R."/>
            <person name="Peplies J."/>
            <person name="Huws S.A."/>
            <person name="Newbold C.J."/>
            <person name="Golyshin P.N."/>
            <person name="Simon M.A."/>
            <person name="Lopez G."/>
            <person name="Yakimov M.M."/>
            <person name="Ferrer M."/>
        </authorList>
    </citation>
    <scope>NUCLEOTIDE SEQUENCE</scope>
</reference>
<dbReference type="EC" id="2.4.-.-" evidence="3"/>
<dbReference type="InterPro" id="IPR001296">
    <property type="entry name" value="Glyco_trans_1"/>
</dbReference>
<accession>J9GF80</accession>
<dbReference type="Pfam" id="PF00534">
    <property type="entry name" value="Glycos_transf_1"/>
    <property type="match status" value="1"/>
</dbReference>
<dbReference type="Gene3D" id="3.40.50.2000">
    <property type="entry name" value="Glycogen Phosphorylase B"/>
    <property type="match status" value="1"/>
</dbReference>
<dbReference type="GO" id="GO:0016757">
    <property type="term" value="F:glycosyltransferase activity"/>
    <property type="evidence" value="ECO:0007669"/>
    <property type="project" value="UniProtKB-KW"/>
</dbReference>
<keyword evidence="1" id="KW-0812">Transmembrane</keyword>
<dbReference type="PANTHER" id="PTHR45947:SF15">
    <property type="entry name" value="TEICHURONIC ACID BIOSYNTHESIS GLYCOSYLTRANSFERASE TUAC-RELATED"/>
    <property type="match status" value="1"/>
</dbReference>
<evidence type="ECO:0000256" key="1">
    <source>
        <dbReference type="SAM" id="Phobius"/>
    </source>
</evidence>
<dbReference type="AlphaFoldDB" id="J9GF80"/>
<evidence type="ECO:0000313" key="3">
    <source>
        <dbReference type="EMBL" id="EJX06017.1"/>
    </source>
</evidence>
<feature type="domain" description="Glycosyl transferase family 1" evidence="2">
    <location>
        <begin position="212"/>
        <end position="372"/>
    </location>
</feature>
<keyword evidence="3" id="KW-0808">Transferase</keyword>
<evidence type="ECO:0000259" key="2">
    <source>
        <dbReference type="Pfam" id="PF00534"/>
    </source>
</evidence>
<keyword evidence="3" id="KW-0328">Glycosyltransferase</keyword>
<dbReference type="PANTHER" id="PTHR45947">
    <property type="entry name" value="SULFOQUINOVOSYL TRANSFERASE SQD2"/>
    <property type="match status" value="1"/>
</dbReference>
<organism evidence="3">
    <name type="scientific">gut metagenome</name>
    <dbReference type="NCBI Taxonomy" id="749906"/>
    <lineage>
        <taxon>unclassified sequences</taxon>
        <taxon>metagenomes</taxon>
        <taxon>organismal metagenomes</taxon>
    </lineage>
</organism>